<dbReference type="Gene3D" id="1.10.10.10">
    <property type="entry name" value="Winged helix-like DNA-binding domain superfamily/Winged helix DNA-binding domain"/>
    <property type="match status" value="1"/>
</dbReference>
<evidence type="ECO:0000256" key="2">
    <source>
        <dbReference type="ARBA" id="ARBA00022679"/>
    </source>
</evidence>
<keyword evidence="2" id="KW-0808">Transferase</keyword>
<evidence type="ECO:0000256" key="3">
    <source>
        <dbReference type="ARBA" id="ARBA00022691"/>
    </source>
</evidence>
<keyword evidence="1" id="KW-0489">Methyltransferase</keyword>
<evidence type="ECO:0000313" key="6">
    <source>
        <dbReference type="EMBL" id="CAD6253169.1"/>
    </source>
</evidence>
<dbReference type="SUPFAM" id="SSF53335">
    <property type="entry name" value="S-adenosyl-L-methionine-dependent methyltransferases"/>
    <property type="match status" value="1"/>
</dbReference>
<dbReference type="InterPro" id="IPR001077">
    <property type="entry name" value="COMT_C"/>
</dbReference>
<evidence type="ECO:0000256" key="4">
    <source>
        <dbReference type="PIRSR" id="PIRSR005739-1"/>
    </source>
</evidence>
<dbReference type="SUPFAM" id="SSF46785">
    <property type="entry name" value="Winged helix' DNA-binding domain"/>
    <property type="match status" value="1"/>
</dbReference>
<dbReference type="GO" id="GO:0032259">
    <property type="term" value="P:methylation"/>
    <property type="evidence" value="ECO:0007669"/>
    <property type="project" value="UniProtKB-KW"/>
</dbReference>
<evidence type="ECO:0000259" key="5">
    <source>
        <dbReference type="Pfam" id="PF00891"/>
    </source>
</evidence>
<dbReference type="Proteomes" id="UP000604825">
    <property type="component" value="Unassembled WGS sequence"/>
</dbReference>
<feature type="domain" description="O-methyltransferase C-terminal" evidence="5">
    <location>
        <begin position="205"/>
        <end position="293"/>
    </location>
</feature>
<gene>
    <name evidence="6" type="ORF">NCGR_LOCUS36805</name>
</gene>
<proteinExistence type="predicted"/>
<dbReference type="AlphaFoldDB" id="A0A811QB14"/>
<dbReference type="InterPro" id="IPR016461">
    <property type="entry name" value="COMT-like"/>
</dbReference>
<reference evidence="6" key="1">
    <citation type="submission" date="2020-10" db="EMBL/GenBank/DDBJ databases">
        <authorList>
            <person name="Han B."/>
            <person name="Lu T."/>
            <person name="Zhao Q."/>
            <person name="Huang X."/>
            <person name="Zhao Y."/>
        </authorList>
    </citation>
    <scope>NUCLEOTIDE SEQUENCE</scope>
</reference>
<evidence type="ECO:0000313" key="7">
    <source>
        <dbReference type="Proteomes" id="UP000604825"/>
    </source>
</evidence>
<feature type="domain" description="O-methyltransferase C-terminal" evidence="5">
    <location>
        <begin position="100"/>
        <end position="201"/>
    </location>
</feature>
<dbReference type="PANTHER" id="PTHR11746">
    <property type="entry name" value="O-METHYLTRANSFERASE"/>
    <property type="match status" value="1"/>
</dbReference>
<name>A0A811QB14_9POAL</name>
<feature type="active site" description="Proton acceptor" evidence="4">
    <location>
        <position position="215"/>
    </location>
</feature>
<dbReference type="PROSITE" id="PS51683">
    <property type="entry name" value="SAM_OMT_II"/>
    <property type="match status" value="1"/>
</dbReference>
<protein>
    <recommendedName>
        <fullName evidence="5">O-methyltransferase C-terminal domain-containing protein</fullName>
    </recommendedName>
</protein>
<dbReference type="InterPro" id="IPR036388">
    <property type="entry name" value="WH-like_DNA-bd_sf"/>
</dbReference>
<dbReference type="Gene3D" id="3.40.50.150">
    <property type="entry name" value="Vaccinia Virus protein VP39"/>
    <property type="match status" value="2"/>
</dbReference>
<dbReference type="EMBL" id="CAJGYO010000009">
    <property type="protein sequence ID" value="CAD6253169.1"/>
    <property type="molecule type" value="Genomic_DNA"/>
</dbReference>
<dbReference type="OrthoDB" id="2410195at2759"/>
<dbReference type="Pfam" id="PF00891">
    <property type="entry name" value="Methyltransf_2"/>
    <property type="match status" value="2"/>
</dbReference>
<comment type="caution">
    <text evidence="6">The sequence shown here is derived from an EMBL/GenBank/DDBJ whole genome shotgun (WGS) entry which is preliminary data.</text>
</comment>
<sequence length="311" mass="34468">MAASSSPELVQAHVELWNLTYSYLKSMALQKPYLPRLVRFLVVTGVLALDAPVATGDSGVYRLTPLSRLLLDDNRANGCTSLAPFVLAQTNRYHVGAAMHLSEWFKGGRDDDDTPFRMAHGTDQWDAWRRDPQVNKVFMDGLGSDSQLTLDFVVTRCGEVFDGVGTLVDVGGGNGSTARAIVRAFPHVRCSVLDLSHVIGDIQPCDGVQYIHVLHDWNDEDCVKILTQCKKAILSEKPSGGKVIIIDTVVGSPANDIMFQAQVTFDLNMMVTTPGRERDEHEWRNIFMAAGFRHHKTRPVLGFLSLIELYP</sequence>
<organism evidence="6 7">
    <name type="scientific">Miscanthus lutarioriparius</name>
    <dbReference type="NCBI Taxonomy" id="422564"/>
    <lineage>
        <taxon>Eukaryota</taxon>
        <taxon>Viridiplantae</taxon>
        <taxon>Streptophyta</taxon>
        <taxon>Embryophyta</taxon>
        <taxon>Tracheophyta</taxon>
        <taxon>Spermatophyta</taxon>
        <taxon>Magnoliopsida</taxon>
        <taxon>Liliopsida</taxon>
        <taxon>Poales</taxon>
        <taxon>Poaceae</taxon>
        <taxon>PACMAD clade</taxon>
        <taxon>Panicoideae</taxon>
        <taxon>Andropogonodae</taxon>
        <taxon>Andropogoneae</taxon>
        <taxon>Saccharinae</taxon>
        <taxon>Miscanthus</taxon>
    </lineage>
</organism>
<keyword evidence="7" id="KW-1185">Reference proteome</keyword>
<evidence type="ECO:0000256" key="1">
    <source>
        <dbReference type="ARBA" id="ARBA00022603"/>
    </source>
</evidence>
<dbReference type="InterPro" id="IPR029063">
    <property type="entry name" value="SAM-dependent_MTases_sf"/>
</dbReference>
<dbReference type="GO" id="GO:0008171">
    <property type="term" value="F:O-methyltransferase activity"/>
    <property type="evidence" value="ECO:0007669"/>
    <property type="project" value="InterPro"/>
</dbReference>
<keyword evidence="3" id="KW-0949">S-adenosyl-L-methionine</keyword>
<accession>A0A811QB14</accession>
<dbReference type="InterPro" id="IPR036390">
    <property type="entry name" value="WH_DNA-bd_sf"/>
</dbReference>
<dbReference type="PIRSF" id="PIRSF005739">
    <property type="entry name" value="O-mtase"/>
    <property type="match status" value="1"/>
</dbReference>